<evidence type="ECO:0000313" key="3">
    <source>
        <dbReference type="Proteomes" id="UP000762110"/>
    </source>
</evidence>
<organism evidence="2 3">
    <name type="scientific">Pedobacter boryungensis</name>
    <dbReference type="NCBI Taxonomy" id="869962"/>
    <lineage>
        <taxon>Bacteria</taxon>
        <taxon>Pseudomonadati</taxon>
        <taxon>Bacteroidota</taxon>
        <taxon>Sphingobacteriia</taxon>
        <taxon>Sphingobacteriales</taxon>
        <taxon>Sphingobacteriaceae</taxon>
        <taxon>Pedobacter</taxon>
    </lineage>
</organism>
<dbReference type="SUPFAM" id="SSF48452">
    <property type="entry name" value="TPR-like"/>
    <property type="match status" value="1"/>
</dbReference>
<proteinExistence type="predicted"/>
<dbReference type="InterPro" id="IPR024302">
    <property type="entry name" value="SusD-like"/>
</dbReference>
<dbReference type="PROSITE" id="PS51257">
    <property type="entry name" value="PROKAR_LIPOPROTEIN"/>
    <property type="match status" value="1"/>
</dbReference>
<feature type="chain" id="PRO_5046836437" evidence="1">
    <location>
        <begin position="22"/>
        <end position="546"/>
    </location>
</feature>
<keyword evidence="1" id="KW-0732">Signal</keyword>
<evidence type="ECO:0000313" key="2">
    <source>
        <dbReference type="EMBL" id="NQX33129.1"/>
    </source>
</evidence>
<dbReference type="Proteomes" id="UP000762110">
    <property type="component" value="Unassembled WGS sequence"/>
</dbReference>
<protein>
    <submittedName>
        <fullName evidence="2">SusD/RagB family nutrient-binding outer membrane lipoprotein</fullName>
    </submittedName>
</protein>
<evidence type="ECO:0000256" key="1">
    <source>
        <dbReference type="SAM" id="SignalP"/>
    </source>
</evidence>
<reference evidence="2 3" key="1">
    <citation type="submission" date="2020-05" db="EMBL/GenBank/DDBJ databases">
        <title>Description of Pedobacter foliorum sp. nov.</title>
        <authorList>
            <person name="Qi S."/>
            <person name="Carlier A."/>
            <person name="Cnockaert M."/>
            <person name="Vandamme P."/>
        </authorList>
    </citation>
    <scope>NUCLEOTIDE SEQUENCE [LARGE SCALE GENOMIC DNA]</scope>
    <source>
        <strain evidence="2 3">LMG 31300</strain>
    </source>
</reference>
<gene>
    <name evidence="2" type="ORF">HQN85_15430</name>
</gene>
<sequence length="546" mass="59550">MIMKNKIKILSLTMAAMAVFASCKKNFEEFNTGLSGLTDAQLNADYTKVIGPMKEVQRNLINQTNWIYQLQQNLNGDVYSGYFMSPTTYGGDNNTNYFMKDGWNDRIMINQLDDVMQKVKSFEDGTKAYAATTFNYSSAMLNILTVIEGQKVSDIHGPVIYSKFGKPNADLSVDYDSQQAAYNNFFTTLDNAIAKLKLAANAGDVTAMKAADMVYGGDVNKWIKLANTLRLRMAIRIRYADAATAKTQGEKALNAANGGLIEANEDNAFINYGAGHPINDIINSWGDCRAGAPLGAILGGYNDPRLPKYMTPAADAAVSGQYIGIRNGITLVDNDRYRSYSKPAALSANGDYFSGTNGKARLACAAETWFLKAEAALLGWANAGNIQVDYENGVKVSFDEWGVSGSAAAYLADNTSTAKPYIDPKAIVPGQNDVLAGSPYLSNITIKWDGAATDEKKLERIITQKWIAIYPDGQEAWSEFRRTGYPKLFPVINNASGGTISTTAFIRRLPFCTKFINSNPGGYQRAIATLGGPDNGGTKLWWDKKP</sequence>
<keyword evidence="3" id="KW-1185">Reference proteome</keyword>
<dbReference type="Gene3D" id="1.25.40.390">
    <property type="match status" value="1"/>
</dbReference>
<feature type="signal peptide" evidence="1">
    <location>
        <begin position="1"/>
        <end position="21"/>
    </location>
</feature>
<keyword evidence="2" id="KW-0449">Lipoprotein</keyword>
<comment type="caution">
    <text evidence="2">The sequence shown here is derived from an EMBL/GenBank/DDBJ whole genome shotgun (WGS) entry which is preliminary data.</text>
</comment>
<accession>A0ABX2DHW2</accession>
<dbReference type="Pfam" id="PF12741">
    <property type="entry name" value="SusD-like"/>
    <property type="match status" value="1"/>
</dbReference>
<name>A0ABX2DHW2_9SPHI</name>
<dbReference type="InterPro" id="IPR011990">
    <property type="entry name" value="TPR-like_helical_dom_sf"/>
</dbReference>
<dbReference type="EMBL" id="JABMKV010000005">
    <property type="protein sequence ID" value="NQX33129.1"/>
    <property type="molecule type" value="Genomic_DNA"/>
</dbReference>